<dbReference type="PANTHER" id="PTHR33059:SF4">
    <property type="entry name" value="FCS-LIKE ZINC FINGER 5"/>
    <property type="match status" value="1"/>
</dbReference>
<dbReference type="Proteomes" id="UP001515500">
    <property type="component" value="Chromosome 14"/>
</dbReference>
<keyword evidence="3" id="KW-0963">Cytoplasm</keyword>
<dbReference type="AlphaFoldDB" id="A0AB40CFS8"/>
<keyword evidence="8" id="KW-1185">Reference proteome</keyword>
<dbReference type="InterPro" id="IPR007650">
    <property type="entry name" value="Zf-FLZ_dom"/>
</dbReference>
<proteinExistence type="inferred from homology"/>
<name>A0AB40CFS8_DIOCR</name>
<evidence type="ECO:0000256" key="2">
    <source>
        <dbReference type="ARBA" id="ARBA00009374"/>
    </source>
</evidence>
<keyword evidence="4" id="KW-0479">Metal-binding</keyword>
<dbReference type="GeneID" id="120276138"/>
<evidence type="ECO:0000256" key="3">
    <source>
        <dbReference type="ARBA" id="ARBA00022490"/>
    </source>
</evidence>
<gene>
    <name evidence="9" type="primary">LOC120276138</name>
</gene>
<accession>A0AB40CFS8</accession>
<dbReference type="PROSITE" id="PS51795">
    <property type="entry name" value="ZF_FLZ"/>
    <property type="match status" value="1"/>
</dbReference>
<sequence>MLLGKRPRPPMRWTTSMTESIPDVGVIEMMKPQAEQNQRTAAPVDVPEWLTSSYVAAVATPRAGHRRNSADFSVVDTAPFLKACSLCKRRLGPGRDIFMYRGEMAFCSLECRQQWMNYDERKGKCTLSSMKKDTPSLSTGTDSSGSGETVAVA</sequence>
<protein>
    <submittedName>
        <fullName evidence="9">FCS-Like Zinc finger 5-like</fullName>
    </submittedName>
</protein>
<feature type="domain" description="FLZ-type" evidence="7">
    <location>
        <begin position="79"/>
        <end position="123"/>
    </location>
</feature>
<evidence type="ECO:0000256" key="6">
    <source>
        <dbReference type="SAM" id="MobiDB-lite"/>
    </source>
</evidence>
<dbReference type="PANTHER" id="PTHR33059">
    <property type="entry name" value="FCS-LIKE ZINC FINGER 5"/>
    <property type="match status" value="1"/>
</dbReference>
<dbReference type="GO" id="GO:0046872">
    <property type="term" value="F:metal ion binding"/>
    <property type="evidence" value="ECO:0007669"/>
    <property type="project" value="UniProtKB-KW"/>
</dbReference>
<comment type="similarity">
    <text evidence="2">Belongs to the FLZ family.</text>
</comment>
<evidence type="ECO:0000256" key="1">
    <source>
        <dbReference type="ARBA" id="ARBA00004496"/>
    </source>
</evidence>
<comment type="subcellular location">
    <subcellularLocation>
        <location evidence="1">Cytoplasm</location>
    </subcellularLocation>
</comment>
<feature type="region of interest" description="Disordered" evidence="6">
    <location>
        <begin position="129"/>
        <end position="153"/>
    </location>
</feature>
<dbReference type="Pfam" id="PF04570">
    <property type="entry name" value="zf-FLZ"/>
    <property type="match status" value="1"/>
</dbReference>
<feature type="zinc finger region" description="FLZ-type" evidence="5">
    <location>
        <begin position="79"/>
        <end position="123"/>
    </location>
</feature>
<organism evidence="8 9">
    <name type="scientific">Dioscorea cayennensis subsp. rotundata</name>
    <name type="common">White Guinea yam</name>
    <name type="synonym">Dioscorea rotundata</name>
    <dbReference type="NCBI Taxonomy" id="55577"/>
    <lineage>
        <taxon>Eukaryota</taxon>
        <taxon>Viridiplantae</taxon>
        <taxon>Streptophyta</taxon>
        <taxon>Embryophyta</taxon>
        <taxon>Tracheophyta</taxon>
        <taxon>Spermatophyta</taxon>
        <taxon>Magnoliopsida</taxon>
        <taxon>Liliopsida</taxon>
        <taxon>Dioscoreales</taxon>
        <taxon>Dioscoreaceae</taxon>
        <taxon>Dioscorea</taxon>
    </lineage>
</organism>
<feature type="compositionally biased region" description="Low complexity" evidence="6">
    <location>
        <begin position="135"/>
        <end position="147"/>
    </location>
</feature>
<evidence type="ECO:0000256" key="4">
    <source>
        <dbReference type="ARBA" id="ARBA00022723"/>
    </source>
</evidence>
<evidence type="ECO:0000259" key="7">
    <source>
        <dbReference type="PROSITE" id="PS51795"/>
    </source>
</evidence>
<dbReference type="RefSeq" id="XP_039138803.1">
    <property type="nucleotide sequence ID" value="XM_039282869.1"/>
</dbReference>
<evidence type="ECO:0000313" key="8">
    <source>
        <dbReference type="Proteomes" id="UP001515500"/>
    </source>
</evidence>
<evidence type="ECO:0000313" key="9">
    <source>
        <dbReference type="RefSeq" id="XP_039138803.1"/>
    </source>
</evidence>
<evidence type="ECO:0000256" key="5">
    <source>
        <dbReference type="PROSITE-ProRule" id="PRU01131"/>
    </source>
</evidence>
<dbReference type="GO" id="GO:0005737">
    <property type="term" value="C:cytoplasm"/>
    <property type="evidence" value="ECO:0007669"/>
    <property type="project" value="UniProtKB-SubCell"/>
</dbReference>
<reference evidence="9" key="1">
    <citation type="submission" date="2025-08" db="UniProtKB">
        <authorList>
            <consortium name="RefSeq"/>
        </authorList>
    </citation>
    <scope>IDENTIFICATION</scope>
</reference>